<organism evidence="7 8">
    <name type="scientific">Lojkania enalia</name>
    <dbReference type="NCBI Taxonomy" id="147567"/>
    <lineage>
        <taxon>Eukaryota</taxon>
        <taxon>Fungi</taxon>
        <taxon>Dikarya</taxon>
        <taxon>Ascomycota</taxon>
        <taxon>Pezizomycotina</taxon>
        <taxon>Dothideomycetes</taxon>
        <taxon>Pleosporomycetidae</taxon>
        <taxon>Pleosporales</taxon>
        <taxon>Pleosporales incertae sedis</taxon>
        <taxon>Lojkania</taxon>
    </lineage>
</organism>
<keyword evidence="3 6" id="KW-1133">Transmembrane helix</keyword>
<dbReference type="Proteomes" id="UP000800093">
    <property type="component" value="Unassembled WGS sequence"/>
</dbReference>
<feature type="compositionally biased region" description="Polar residues" evidence="5">
    <location>
        <begin position="54"/>
        <end position="70"/>
    </location>
</feature>
<gene>
    <name evidence="7" type="ORF">CC78DRAFT_515830</name>
</gene>
<evidence type="ECO:0000313" key="7">
    <source>
        <dbReference type="EMBL" id="KAF2265027.1"/>
    </source>
</evidence>
<keyword evidence="2 6" id="KW-0812">Transmembrane</keyword>
<dbReference type="PANTHER" id="PTHR11040">
    <property type="entry name" value="ZINC/IRON TRANSPORTER"/>
    <property type="match status" value="1"/>
</dbReference>
<feature type="transmembrane region" description="Helical" evidence="6">
    <location>
        <begin position="326"/>
        <end position="346"/>
    </location>
</feature>
<feature type="transmembrane region" description="Helical" evidence="6">
    <location>
        <begin position="398"/>
        <end position="417"/>
    </location>
</feature>
<reference evidence="8" key="1">
    <citation type="journal article" date="2020" name="Stud. Mycol.">
        <title>101 Dothideomycetes genomes: A test case for predicting lifestyles and emergence of pathogens.</title>
        <authorList>
            <person name="Haridas S."/>
            <person name="Albert R."/>
            <person name="Binder M."/>
            <person name="Bloem J."/>
            <person name="LaButti K."/>
            <person name="Salamov A."/>
            <person name="Andreopoulos B."/>
            <person name="Baker S."/>
            <person name="Barry K."/>
            <person name="Bills G."/>
            <person name="Bluhm B."/>
            <person name="Cannon C."/>
            <person name="Castanera R."/>
            <person name="Culley D."/>
            <person name="Daum C."/>
            <person name="Ezra D."/>
            <person name="Gonzalez J."/>
            <person name="Henrissat B."/>
            <person name="Kuo A."/>
            <person name="Liang C."/>
            <person name="Lipzen A."/>
            <person name="Lutzoni F."/>
            <person name="Magnuson J."/>
            <person name="Mondo S."/>
            <person name="Nolan M."/>
            <person name="Ohm R."/>
            <person name="Pangilinan J."/>
            <person name="Park H.-J."/>
            <person name="Ramirez L."/>
            <person name="Alfaro M."/>
            <person name="Sun H."/>
            <person name="Tritt A."/>
            <person name="Yoshinaga Y."/>
            <person name="Zwiers L.-H."/>
            <person name="Turgeon B."/>
            <person name="Goodwin S."/>
            <person name="Spatafora J."/>
            <person name="Crous P."/>
            <person name="Grigoriev I."/>
        </authorList>
    </citation>
    <scope>NUCLEOTIDE SEQUENCE [LARGE SCALE GENOMIC DNA]</scope>
    <source>
        <strain evidence="8">CBS 304.66</strain>
    </source>
</reference>
<comment type="subcellular location">
    <subcellularLocation>
        <location evidence="1">Membrane</location>
        <topology evidence="1">Multi-pass membrane protein</topology>
    </subcellularLocation>
</comment>
<sequence length="418" mass="44306">MADNTDLPISGPTRTEDLEPQYTGCHMHSENELFCVGSDGDEVQVLNPDAEDTASGTYSEAQPTSTSPSGENCHFHAGVEHCVGEGQSENGGEPKSCTRVDRNYNIPLRIGLLFVVLVTSAIGVFTPILATSFFKVTEQSIFFVILKQFGAGVVVSTAFIHLFTHANLMFGDPCVGTLQYEATTAAIFTAGLFLSFLLEYLGIRFVLWRNGKNTTAVDGENPAQVSNTKGPSEIANSGTTIDAVSHDSGHGHAVGKVYEDLGVMVLEAGMIFHSIIIGLTLVVAGDSFFLTLFAVIVFHQMFEGIALGTCIAGIPKEHASLIKRLLMGLAYALVTPVGMAIGIGVIKTYNGSDKATLIAFGTLDSFSAGILTWVGLVEMIARDWMAGPLLTAGPLKTSIAMTSLVAGLALMSLLGKWA</sequence>
<feature type="transmembrane region" description="Helical" evidence="6">
    <location>
        <begin position="261"/>
        <end position="282"/>
    </location>
</feature>
<feature type="transmembrane region" description="Helical" evidence="6">
    <location>
        <begin position="110"/>
        <end position="134"/>
    </location>
</feature>
<proteinExistence type="predicted"/>
<evidence type="ECO:0000313" key="8">
    <source>
        <dbReference type="Proteomes" id="UP000800093"/>
    </source>
</evidence>
<dbReference type="OrthoDB" id="448280at2759"/>
<evidence type="ECO:0000256" key="6">
    <source>
        <dbReference type="SAM" id="Phobius"/>
    </source>
</evidence>
<feature type="transmembrane region" description="Helical" evidence="6">
    <location>
        <begin position="358"/>
        <end position="377"/>
    </location>
</feature>
<dbReference type="EMBL" id="ML986611">
    <property type="protein sequence ID" value="KAF2265027.1"/>
    <property type="molecule type" value="Genomic_DNA"/>
</dbReference>
<comment type="caution">
    <text evidence="7">The sequence shown here is derived from an EMBL/GenBank/DDBJ whole genome shotgun (WGS) entry which is preliminary data.</text>
</comment>
<feature type="transmembrane region" description="Helical" evidence="6">
    <location>
        <begin position="141"/>
        <end position="163"/>
    </location>
</feature>
<feature type="transmembrane region" description="Helical" evidence="6">
    <location>
        <begin position="183"/>
        <end position="203"/>
    </location>
</feature>
<evidence type="ECO:0000256" key="5">
    <source>
        <dbReference type="SAM" id="MobiDB-lite"/>
    </source>
</evidence>
<evidence type="ECO:0000256" key="1">
    <source>
        <dbReference type="ARBA" id="ARBA00004141"/>
    </source>
</evidence>
<feature type="transmembrane region" description="Helical" evidence="6">
    <location>
        <begin position="288"/>
        <end position="314"/>
    </location>
</feature>
<feature type="region of interest" description="Disordered" evidence="5">
    <location>
        <begin position="51"/>
        <end position="70"/>
    </location>
</feature>
<dbReference type="GO" id="GO:0005385">
    <property type="term" value="F:zinc ion transmembrane transporter activity"/>
    <property type="evidence" value="ECO:0007669"/>
    <property type="project" value="TreeGrafter"/>
</dbReference>
<dbReference type="AlphaFoldDB" id="A0A9P4K9F0"/>
<protein>
    <submittedName>
        <fullName evidence="7">Zip-domain-containing protein</fullName>
    </submittedName>
</protein>
<dbReference type="PANTHER" id="PTHR11040:SF44">
    <property type="entry name" value="PROTEIN ZNTC-RELATED"/>
    <property type="match status" value="1"/>
</dbReference>
<dbReference type="Pfam" id="PF02535">
    <property type="entry name" value="Zip"/>
    <property type="match status" value="1"/>
</dbReference>
<evidence type="ECO:0000256" key="4">
    <source>
        <dbReference type="ARBA" id="ARBA00023136"/>
    </source>
</evidence>
<keyword evidence="8" id="KW-1185">Reference proteome</keyword>
<dbReference type="GO" id="GO:0005886">
    <property type="term" value="C:plasma membrane"/>
    <property type="evidence" value="ECO:0007669"/>
    <property type="project" value="TreeGrafter"/>
</dbReference>
<accession>A0A9P4K9F0</accession>
<evidence type="ECO:0000256" key="2">
    <source>
        <dbReference type="ARBA" id="ARBA00022692"/>
    </source>
</evidence>
<feature type="region of interest" description="Disordered" evidence="5">
    <location>
        <begin position="1"/>
        <end position="20"/>
    </location>
</feature>
<dbReference type="InterPro" id="IPR003689">
    <property type="entry name" value="ZIP"/>
</dbReference>
<keyword evidence="4 6" id="KW-0472">Membrane</keyword>
<name>A0A9P4K9F0_9PLEO</name>
<evidence type="ECO:0000256" key="3">
    <source>
        <dbReference type="ARBA" id="ARBA00022989"/>
    </source>
</evidence>